<comment type="subunit">
    <text evidence="13">Interacts with the serine/threonine protein kinases MKNK1 and MKNK2. Binds EIF4A and EIF3. Interacts with MIF4GD. Interacts with DAZAP2.</text>
</comment>
<keyword evidence="9" id="KW-0648">Protein biosynthesis</keyword>
<evidence type="ECO:0000256" key="10">
    <source>
        <dbReference type="ARBA" id="ARBA00022990"/>
    </source>
</evidence>
<protein>
    <recommendedName>
        <fullName evidence="12">Eukaryotic translation initiation factor 4 gamma 2</fullName>
    </recommendedName>
</protein>
<feature type="domain" description="MI" evidence="16">
    <location>
        <begin position="415"/>
        <end position="538"/>
    </location>
</feature>
<keyword evidence="4" id="KW-1017">Isopeptide bond</keyword>
<evidence type="ECO:0000256" key="5">
    <source>
        <dbReference type="ARBA" id="ARBA00022540"/>
    </source>
</evidence>
<keyword evidence="7" id="KW-0832">Ubl conjugation</keyword>
<dbReference type="InterPro" id="IPR016024">
    <property type="entry name" value="ARM-type_fold"/>
</dbReference>
<keyword evidence="6" id="KW-0597">Phosphoprotein</keyword>
<evidence type="ECO:0000256" key="1">
    <source>
        <dbReference type="ARBA" id="ARBA00005775"/>
    </source>
</evidence>
<dbReference type="InterPro" id="IPR003891">
    <property type="entry name" value="Initiation_fac_eIF4g_MI"/>
</dbReference>
<feature type="region of interest" description="Disordered" evidence="14">
    <location>
        <begin position="335"/>
        <end position="383"/>
    </location>
</feature>
<feature type="domain" description="W2" evidence="15">
    <location>
        <begin position="592"/>
        <end position="775"/>
    </location>
</feature>
<comment type="function">
    <text evidence="11">Appears to play a role in the switch from cap-dependent to IRES-mediated translation during mitosis, apoptosis and viral infection. Cleaved by some caspases and viral proteases.</text>
</comment>
<dbReference type="SMART" id="SM00544">
    <property type="entry name" value="MA3"/>
    <property type="match status" value="1"/>
</dbReference>
<feature type="compositionally biased region" description="Low complexity" evidence="14">
    <location>
        <begin position="360"/>
        <end position="374"/>
    </location>
</feature>
<keyword evidence="3" id="KW-0678">Repressor</keyword>
<evidence type="ECO:0000256" key="6">
    <source>
        <dbReference type="ARBA" id="ARBA00022553"/>
    </source>
</evidence>
<dbReference type="PROSITE" id="PS51366">
    <property type="entry name" value="MI"/>
    <property type="match status" value="1"/>
</dbReference>
<reference evidence="17" key="1">
    <citation type="journal article" date="2014" name="PLoS Negl. Trop. Dis.">
        <title>An updated insight into the Sialotranscriptome of Triatoma infestans: developmental stage and geographic variations.</title>
        <authorList>
            <person name="Schwarz A."/>
            <person name="Medrano-Mercado N."/>
            <person name="Schaub G.A."/>
            <person name="Struchiner C.J."/>
            <person name="Bargues M.D."/>
            <person name="Levy M.Z."/>
            <person name="Ribeiro J.M."/>
        </authorList>
    </citation>
    <scope>NUCLEOTIDE SEQUENCE</scope>
    <source>
        <strain evidence="17">Chile</strain>
        <tissue evidence="17">Salivary glands</tissue>
    </source>
</reference>
<dbReference type="Pfam" id="PF02854">
    <property type="entry name" value="MIF4G"/>
    <property type="match status" value="1"/>
</dbReference>
<proteinExistence type="evidence at transcript level"/>
<dbReference type="GO" id="GO:0003743">
    <property type="term" value="F:translation initiation factor activity"/>
    <property type="evidence" value="ECO:0007669"/>
    <property type="project" value="UniProtKB-KW"/>
</dbReference>
<keyword evidence="8" id="KW-0810">Translation regulation</keyword>
<dbReference type="AlphaFoldDB" id="A0A023FAC6"/>
<dbReference type="SMART" id="SM00515">
    <property type="entry name" value="eIF5C"/>
    <property type="match status" value="1"/>
</dbReference>
<evidence type="ECO:0000259" key="16">
    <source>
        <dbReference type="PROSITE" id="PS51366"/>
    </source>
</evidence>
<feature type="compositionally biased region" description="Low complexity" evidence="14">
    <location>
        <begin position="260"/>
        <end position="271"/>
    </location>
</feature>
<evidence type="ECO:0000256" key="4">
    <source>
        <dbReference type="ARBA" id="ARBA00022499"/>
    </source>
</evidence>
<dbReference type="PROSITE" id="PS51363">
    <property type="entry name" value="W2"/>
    <property type="match status" value="1"/>
</dbReference>
<feature type="region of interest" description="Disordered" evidence="14">
    <location>
        <begin position="223"/>
        <end position="304"/>
    </location>
</feature>
<dbReference type="InterPro" id="IPR003890">
    <property type="entry name" value="MIF4G-like_typ-3"/>
</dbReference>
<dbReference type="GO" id="GO:0016281">
    <property type="term" value="C:eukaryotic translation initiation factor 4F complex"/>
    <property type="evidence" value="ECO:0007669"/>
    <property type="project" value="TreeGrafter"/>
</dbReference>
<dbReference type="Pfam" id="PF02847">
    <property type="entry name" value="MA3"/>
    <property type="match status" value="1"/>
</dbReference>
<evidence type="ECO:0000256" key="12">
    <source>
        <dbReference type="ARBA" id="ARBA00040449"/>
    </source>
</evidence>
<evidence type="ECO:0000256" key="11">
    <source>
        <dbReference type="ARBA" id="ARBA00037759"/>
    </source>
</evidence>
<dbReference type="Gene3D" id="1.25.40.180">
    <property type="match status" value="3"/>
</dbReference>
<dbReference type="EMBL" id="GBBI01000347">
    <property type="protein sequence ID" value="JAC18365.1"/>
    <property type="molecule type" value="mRNA"/>
</dbReference>
<evidence type="ECO:0000256" key="13">
    <source>
        <dbReference type="ARBA" id="ARBA00046720"/>
    </source>
</evidence>
<dbReference type="GO" id="GO:0006417">
    <property type="term" value="P:regulation of translation"/>
    <property type="evidence" value="ECO:0007669"/>
    <property type="project" value="UniProtKB-KW"/>
</dbReference>
<feature type="compositionally biased region" description="Low complexity" evidence="14">
    <location>
        <begin position="281"/>
        <end position="304"/>
    </location>
</feature>
<dbReference type="PANTHER" id="PTHR23253:SF9">
    <property type="entry name" value="EUKARYOTIC TRANSLATION INITIATION FACTOR 4 GAMMA 2"/>
    <property type="match status" value="1"/>
</dbReference>
<dbReference type="CDD" id="cd11559">
    <property type="entry name" value="W2_eIF4G1_like"/>
    <property type="match status" value="1"/>
</dbReference>
<organism evidence="17">
    <name type="scientific">Triatoma infestans</name>
    <name type="common">Assassin bug</name>
    <dbReference type="NCBI Taxonomy" id="30076"/>
    <lineage>
        <taxon>Eukaryota</taxon>
        <taxon>Metazoa</taxon>
        <taxon>Ecdysozoa</taxon>
        <taxon>Arthropoda</taxon>
        <taxon>Hexapoda</taxon>
        <taxon>Insecta</taxon>
        <taxon>Pterygota</taxon>
        <taxon>Neoptera</taxon>
        <taxon>Paraneoptera</taxon>
        <taxon>Hemiptera</taxon>
        <taxon>Heteroptera</taxon>
        <taxon>Panheteroptera</taxon>
        <taxon>Cimicomorpha</taxon>
        <taxon>Reduviidae</taxon>
        <taxon>Triatominae</taxon>
        <taxon>Triatoma</taxon>
    </lineage>
</organism>
<evidence type="ECO:0000256" key="8">
    <source>
        <dbReference type="ARBA" id="ARBA00022845"/>
    </source>
</evidence>
<evidence type="ECO:0000256" key="14">
    <source>
        <dbReference type="SAM" id="MobiDB-lite"/>
    </source>
</evidence>
<dbReference type="Pfam" id="PF02020">
    <property type="entry name" value="W2"/>
    <property type="match status" value="1"/>
</dbReference>
<dbReference type="PANTHER" id="PTHR23253">
    <property type="entry name" value="EUKARYOTIC TRANSLATION INITIATION FACTOR 4 GAMMA"/>
    <property type="match status" value="1"/>
</dbReference>
<evidence type="ECO:0000256" key="7">
    <source>
        <dbReference type="ARBA" id="ARBA00022843"/>
    </source>
</evidence>
<dbReference type="SUPFAM" id="SSF48371">
    <property type="entry name" value="ARM repeat"/>
    <property type="match status" value="3"/>
</dbReference>
<evidence type="ECO:0000313" key="17">
    <source>
        <dbReference type="EMBL" id="JAC18365.1"/>
    </source>
</evidence>
<dbReference type="SMART" id="SM00543">
    <property type="entry name" value="MIF4G"/>
    <property type="match status" value="1"/>
</dbReference>
<feature type="compositionally biased region" description="Gly residues" evidence="14">
    <location>
        <begin position="226"/>
        <end position="241"/>
    </location>
</feature>
<evidence type="ECO:0000256" key="2">
    <source>
        <dbReference type="ARBA" id="ARBA00022481"/>
    </source>
</evidence>
<sequence>MYAQLCRRLCEEAPSPNKSAPCTFKNLLLSSCKAQFYNRSKQATDKRKSLGNIKFIGELCKLGIVDQGILHTCIKELLVKKEPDEMAEDLECLCQILRTCGHILDNEKARNLMHQYFERMQLYAQNLSLPIRIRFMLRDIIELREDKWIPRKAANTEGPLPINQICEDEGRGSCLRIIDRVPQQELFSRPLKTRSGLDNILSSGLSFSSHHDKFLPYNTNGFTTSGSGGGGGVGPGSAGGYGRDRRQGAGGTHHHGGSAGSNSSHFFSSNTVGSSQQNRYNNGTGQHNNNNNSLGGTGSQSSNNVNKIAPRFIKRMMSVHEAATTNLDQVSLRPPAHSMVFKPPNQIKPPPHLFSGRQPSSLLSSDSLNSTPSLNKPNPPPIQTSKEVAILIKPVSANTDNKKPNKKEKAATKEELLKKCGALCDDVLAGGNIDDALSNFTQLKVPDRLVPDCLHTMLTKAVHKKEEDRDCVMSLITALKKNSAMSSTQFHDAFRNIIKNIPDLQTTVPNIYSIVAGFASTAIKEGYLSLWHVGELTEDGAHFPLLFDTLQLLNNSMDRQRLNELFTDSKINLMNSLGESERTKERLGAVLESRGLTFLEPVLLLEAELWSSLEREPTAHSLYKCAKESVSPQQHSTPAFITALVTCTLRYVTQESTVGKGITNETVHDKLLQEKEKALLERFKSVLQAFLHADVNLQVTAVYALQVFCYALDFPKGMLLRWFVNLYDLEIIEEEAFLKWREDVTEIYPGKGKALFQVNQWLTWLAEAESEEEEEEEGDN</sequence>
<keyword evidence="10" id="KW-0007">Acetylation</keyword>
<keyword evidence="5 17" id="KW-0396">Initiation factor</keyword>
<keyword evidence="2" id="KW-0488">Methylation</keyword>
<evidence type="ECO:0000259" key="15">
    <source>
        <dbReference type="PROSITE" id="PS51363"/>
    </source>
</evidence>
<evidence type="ECO:0000256" key="3">
    <source>
        <dbReference type="ARBA" id="ARBA00022491"/>
    </source>
</evidence>
<dbReference type="InterPro" id="IPR003307">
    <property type="entry name" value="W2_domain"/>
</dbReference>
<evidence type="ECO:0000256" key="9">
    <source>
        <dbReference type="ARBA" id="ARBA00022917"/>
    </source>
</evidence>
<name>A0A023FAC6_TRIIF</name>
<comment type="similarity">
    <text evidence="1">Belongs to the eukaryotic initiation factor 4G family.</text>
</comment>
<accession>A0A023FAC6</accession>
<dbReference type="GO" id="GO:0003729">
    <property type="term" value="F:mRNA binding"/>
    <property type="evidence" value="ECO:0007669"/>
    <property type="project" value="TreeGrafter"/>
</dbReference>